<feature type="domain" description="Putative glycogen debranching enzyme N-terminal" evidence="1">
    <location>
        <begin position="6"/>
        <end position="198"/>
    </location>
</feature>
<dbReference type="InterPro" id="IPR008928">
    <property type="entry name" value="6-hairpin_glycosidase_sf"/>
</dbReference>
<dbReference type="Gene3D" id="1.50.10.10">
    <property type="match status" value="1"/>
</dbReference>
<dbReference type="RefSeq" id="WP_273844368.1">
    <property type="nucleotide sequence ID" value="NZ_JAQQWT010000008.1"/>
</dbReference>
<sequence>MNYRVIKENDLFLLTDEKGNIPKNHPYGPGLYTKDTRFLSKLDLKINDVEPILLSSEADENYVAEMILTNPHIEENGEVQLWRESIELKRKRFIYSGVCYEVITAKNYNPKRTSFDLSLHVEADFTDMFIVRGFQKGIVGKETGTLLEADRLTFQYIGSDNIRRQSIVAWNEKATQTTEAGDVHFSLSLDHQEEKTIVFTFTPVTGEEAPAVCCHEEALLKLKSSYETWKQETTKVESDDQTFQRLLDRGIGDLRVLLTDLGYGKFPVAGLPWFGVPFGRDSLIAALQMLPFNPEVAKGTLLTMASKQGQNKDSWRDEEPGKIMHEIRFGELANTNQIPFAPYYGTIDATPLFLVLLSEYVKWTGDLALFKELERNVERALMWIDQYGDRNGDQFVEYHQESSKGIANQGWKDSGDSVVHRDGSFGETPIALSEVQGYVFQAKEGIAEVYKVLGNIEMSDQLRIEANELKNQFEREFWMEDVQFYALALDKNKEQVGTITSNPGHVLLSGMLNEKKAEIVSNMLTSEKMFSGYGIRTMGKGEAGYNPMSYHNGTVWPHDNSMIILGMSKMKNQQQAATVMKGLINSADSFEYDRLPELFCGYDAVGKAVKYPVACSPQAWAAGTPMVFVQAMLGLFPNCLNNQIELSPYLPEGMNKLKVENMRIGEGTLSLQLKRENESFKISILENTTGCDIVESIVSHQI</sequence>
<keyword evidence="4" id="KW-1185">Reference proteome</keyword>
<dbReference type="InterPro" id="IPR012341">
    <property type="entry name" value="6hp_glycosidase-like_sf"/>
</dbReference>
<proteinExistence type="predicted"/>
<dbReference type="Pfam" id="PF22422">
    <property type="entry name" value="MGH1-like_GH"/>
    <property type="match status" value="1"/>
</dbReference>
<dbReference type="EMBL" id="JBHLTR010000031">
    <property type="protein sequence ID" value="MFC0560527.1"/>
    <property type="molecule type" value="Genomic_DNA"/>
</dbReference>
<gene>
    <name evidence="3" type="ORF">ACFFH4_16170</name>
</gene>
<evidence type="ECO:0000313" key="4">
    <source>
        <dbReference type="Proteomes" id="UP001589833"/>
    </source>
</evidence>
<organism evidence="3 4">
    <name type="scientific">Halalkalibacter alkalisediminis</name>
    <dbReference type="NCBI Taxonomy" id="935616"/>
    <lineage>
        <taxon>Bacteria</taxon>
        <taxon>Bacillati</taxon>
        <taxon>Bacillota</taxon>
        <taxon>Bacilli</taxon>
        <taxon>Bacillales</taxon>
        <taxon>Bacillaceae</taxon>
        <taxon>Halalkalibacter</taxon>
    </lineage>
</organism>
<reference evidence="3 4" key="1">
    <citation type="submission" date="2024-09" db="EMBL/GenBank/DDBJ databases">
        <authorList>
            <person name="Sun Q."/>
            <person name="Mori K."/>
        </authorList>
    </citation>
    <scope>NUCLEOTIDE SEQUENCE [LARGE SCALE GENOMIC DNA]</scope>
    <source>
        <strain evidence="3 4">NCAIM B.02301</strain>
    </source>
</reference>
<dbReference type="InterPro" id="IPR032856">
    <property type="entry name" value="GDE_N_bis"/>
</dbReference>
<dbReference type="Pfam" id="PF14742">
    <property type="entry name" value="GDE_N_bis"/>
    <property type="match status" value="1"/>
</dbReference>
<feature type="domain" description="Mannosylglycerate hydrolase MGH1-like glycoside hydrolase" evidence="2">
    <location>
        <begin position="282"/>
        <end position="588"/>
    </location>
</feature>
<name>A0ABV6NJU0_9BACI</name>
<dbReference type="SUPFAM" id="SSF48208">
    <property type="entry name" value="Six-hairpin glycosidases"/>
    <property type="match status" value="1"/>
</dbReference>
<comment type="caution">
    <text evidence="3">The sequence shown here is derived from an EMBL/GenBank/DDBJ whole genome shotgun (WGS) entry which is preliminary data.</text>
</comment>
<dbReference type="InterPro" id="IPR054491">
    <property type="entry name" value="MGH1-like_GH"/>
</dbReference>
<evidence type="ECO:0000259" key="2">
    <source>
        <dbReference type="Pfam" id="PF22422"/>
    </source>
</evidence>
<evidence type="ECO:0000313" key="3">
    <source>
        <dbReference type="EMBL" id="MFC0560527.1"/>
    </source>
</evidence>
<protein>
    <submittedName>
        <fullName evidence="3">Glycogen debranching N-terminal domain-containing protein</fullName>
    </submittedName>
</protein>
<accession>A0ABV6NJU0</accession>
<evidence type="ECO:0000259" key="1">
    <source>
        <dbReference type="Pfam" id="PF14742"/>
    </source>
</evidence>
<dbReference type="Proteomes" id="UP001589833">
    <property type="component" value="Unassembled WGS sequence"/>
</dbReference>